<evidence type="ECO:0000313" key="1">
    <source>
        <dbReference type="EMBL" id="KKM64964.1"/>
    </source>
</evidence>
<sequence length="166" mass="20767">MFFKKLNNAGLWEKIQKLRELIKLEKYFRGRVCWNFNCKKDLNIYDFLSDNMNFTPEYILKLWQTPILQFHCCECFKFLKIHELKKIEREKSTRECLFCKTPMDVYKFSKLNDYLKIHEIKSLWLNKDYKIFCDNLCQRKYYKTYYDFLKKKKRKKQQQIKEKLEN</sequence>
<dbReference type="AlphaFoldDB" id="A0A0F9J5E6"/>
<reference evidence="1" key="1">
    <citation type="journal article" date="2015" name="Nature">
        <title>Complex archaea that bridge the gap between prokaryotes and eukaryotes.</title>
        <authorList>
            <person name="Spang A."/>
            <person name="Saw J.H."/>
            <person name="Jorgensen S.L."/>
            <person name="Zaremba-Niedzwiedzka K."/>
            <person name="Martijn J."/>
            <person name="Lind A.E."/>
            <person name="van Eijk R."/>
            <person name="Schleper C."/>
            <person name="Guy L."/>
            <person name="Ettema T.J."/>
        </authorList>
    </citation>
    <scope>NUCLEOTIDE SEQUENCE</scope>
</reference>
<proteinExistence type="predicted"/>
<gene>
    <name evidence="1" type="ORF">LCGC14_1496030</name>
</gene>
<accession>A0A0F9J5E6</accession>
<name>A0A0F9J5E6_9ZZZZ</name>
<comment type="caution">
    <text evidence="1">The sequence shown here is derived from an EMBL/GenBank/DDBJ whole genome shotgun (WGS) entry which is preliminary data.</text>
</comment>
<protein>
    <submittedName>
        <fullName evidence="1">Uncharacterized protein</fullName>
    </submittedName>
</protein>
<organism evidence="1">
    <name type="scientific">marine sediment metagenome</name>
    <dbReference type="NCBI Taxonomy" id="412755"/>
    <lineage>
        <taxon>unclassified sequences</taxon>
        <taxon>metagenomes</taxon>
        <taxon>ecological metagenomes</taxon>
    </lineage>
</organism>
<dbReference type="EMBL" id="LAZR01010805">
    <property type="protein sequence ID" value="KKM64964.1"/>
    <property type="molecule type" value="Genomic_DNA"/>
</dbReference>